<dbReference type="AlphaFoldDB" id="A0A6C2CHH6"/>
<dbReference type="Proteomes" id="UP000389128">
    <property type="component" value="Unassembled WGS sequence"/>
</dbReference>
<feature type="transmembrane region" description="Helical" evidence="1">
    <location>
        <begin position="6"/>
        <end position="24"/>
    </location>
</feature>
<keyword evidence="1" id="KW-1133">Transmembrane helix</keyword>
<name>A0A6C2CHH6_9RHOO</name>
<keyword evidence="1" id="KW-0472">Membrane</keyword>
<sequence length="112" mass="12265">MDKHFAVYLVFFACYGGLLGLCLAMNRHHVQVLHGNPGRPRRLVLRLAGWSLLGVALCLSSQAWGWAIGPVAWFGLLSLAALGLVFLLPYAPRFAAWLIVVGPPLVLPPFFL</sequence>
<evidence type="ECO:0000313" key="3">
    <source>
        <dbReference type="Proteomes" id="UP000389128"/>
    </source>
</evidence>
<feature type="transmembrane region" description="Helical" evidence="1">
    <location>
        <begin position="44"/>
        <end position="64"/>
    </location>
</feature>
<dbReference type="RefSeq" id="WP_148581202.1">
    <property type="nucleotide sequence ID" value="NZ_SDKK01000029.1"/>
</dbReference>
<reference evidence="2 3" key="1">
    <citation type="submission" date="2019-01" db="EMBL/GenBank/DDBJ databases">
        <title>Zoogloea oleivorans genome sequencing and assembly.</title>
        <authorList>
            <person name="Tancsics A."/>
            <person name="Farkas M."/>
            <person name="Kriszt B."/>
            <person name="Maroti G."/>
            <person name="Horvath B."/>
        </authorList>
    </citation>
    <scope>NUCLEOTIDE SEQUENCE [LARGE SCALE GENOMIC DNA]</scope>
    <source>
        <strain evidence="2 3">Buc</strain>
    </source>
</reference>
<keyword evidence="1" id="KW-0812">Transmembrane</keyword>
<accession>A0A6C2CHH6</accession>
<evidence type="ECO:0000313" key="2">
    <source>
        <dbReference type="EMBL" id="TYC52913.1"/>
    </source>
</evidence>
<organism evidence="2 3">
    <name type="scientific">Zoogloea oleivorans</name>
    <dbReference type="NCBI Taxonomy" id="1552750"/>
    <lineage>
        <taxon>Bacteria</taxon>
        <taxon>Pseudomonadati</taxon>
        <taxon>Pseudomonadota</taxon>
        <taxon>Betaproteobacteria</taxon>
        <taxon>Rhodocyclales</taxon>
        <taxon>Zoogloeaceae</taxon>
        <taxon>Zoogloea</taxon>
    </lineage>
</organism>
<gene>
    <name evidence="2" type="ORF">ETQ85_21935</name>
</gene>
<protein>
    <submittedName>
        <fullName evidence="2">DUF3325 domain-containing protein</fullName>
    </submittedName>
</protein>
<evidence type="ECO:0000256" key="1">
    <source>
        <dbReference type="SAM" id="Phobius"/>
    </source>
</evidence>
<dbReference type="Pfam" id="PF11804">
    <property type="entry name" value="DUF3325"/>
    <property type="match status" value="1"/>
</dbReference>
<feature type="transmembrane region" description="Helical" evidence="1">
    <location>
        <begin position="94"/>
        <end position="111"/>
    </location>
</feature>
<feature type="transmembrane region" description="Helical" evidence="1">
    <location>
        <begin position="70"/>
        <end position="87"/>
    </location>
</feature>
<dbReference type="OrthoDB" id="5366025at2"/>
<dbReference type="EMBL" id="SDKK01000029">
    <property type="protein sequence ID" value="TYC52913.1"/>
    <property type="molecule type" value="Genomic_DNA"/>
</dbReference>
<comment type="caution">
    <text evidence="2">The sequence shown here is derived from an EMBL/GenBank/DDBJ whole genome shotgun (WGS) entry which is preliminary data.</text>
</comment>
<keyword evidence="3" id="KW-1185">Reference proteome</keyword>
<proteinExistence type="predicted"/>
<dbReference type="InterPro" id="IPR021762">
    <property type="entry name" value="DUF3325"/>
</dbReference>